<evidence type="ECO:0000313" key="3">
    <source>
        <dbReference type="Proteomes" id="UP000611708"/>
    </source>
</evidence>
<dbReference type="SUPFAM" id="SSF46894">
    <property type="entry name" value="C-terminal effector domain of the bipartite response regulators"/>
    <property type="match status" value="1"/>
</dbReference>
<dbReference type="SMART" id="SM00421">
    <property type="entry name" value="HTH_LUXR"/>
    <property type="match status" value="1"/>
</dbReference>
<dbReference type="PANTHER" id="PTHR45566">
    <property type="entry name" value="HTH-TYPE TRANSCRIPTIONAL REGULATOR YHJB-RELATED"/>
    <property type="match status" value="1"/>
</dbReference>
<dbReference type="RefSeq" id="WP_196263204.1">
    <property type="nucleotide sequence ID" value="NZ_JADQDN010000003.1"/>
</dbReference>
<gene>
    <name evidence="2" type="ORF">I2H36_07125</name>
</gene>
<dbReference type="InterPro" id="IPR000792">
    <property type="entry name" value="Tscrpt_reg_LuxR_C"/>
</dbReference>
<dbReference type="PANTHER" id="PTHR45566:SF1">
    <property type="entry name" value="HTH-TYPE TRANSCRIPTIONAL REGULATOR YHJB-RELATED"/>
    <property type="match status" value="1"/>
</dbReference>
<dbReference type="PRINTS" id="PR00038">
    <property type="entry name" value="HTHLUXR"/>
</dbReference>
<sequence length="244" mass="26729">MSLHNSIDDRRILQLEEKPKTTVFTICGNPLLRIGLETVLAGEGFTIWHEAIDDVSILPEVHDESHALFLIDGESHSDAAVSVVQRIKMRFPGARIVILAEMFEPDAISAAWKAGAHGFCLTNSQREILIGFLELVMLGETVLPSAFVLSMAKPHGDHATPSPAENIEGSEAYRSPGRKLSAREAQILEYLREGAPNKVIARQLNLSESTVKVHVKAILKKVGACNRTQAALWANRHVATDAEI</sequence>
<feature type="domain" description="HTH luxR-type" evidence="1">
    <location>
        <begin position="173"/>
        <end position="238"/>
    </location>
</feature>
<dbReference type="PROSITE" id="PS50043">
    <property type="entry name" value="HTH_LUXR_2"/>
    <property type="match status" value="1"/>
</dbReference>
<keyword evidence="3" id="KW-1185">Reference proteome</keyword>
<comment type="caution">
    <text evidence="2">The sequence shown here is derived from an EMBL/GenBank/DDBJ whole genome shotgun (WGS) entry which is preliminary data.</text>
</comment>
<dbReference type="InterPro" id="IPR011006">
    <property type="entry name" value="CheY-like_superfamily"/>
</dbReference>
<dbReference type="Pfam" id="PF00196">
    <property type="entry name" value="GerE"/>
    <property type="match status" value="1"/>
</dbReference>
<reference evidence="2 3" key="1">
    <citation type="submission" date="2020-11" db="EMBL/GenBank/DDBJ databases">
        <authorList>
            <person name="Kim M.K."/>
        </authorList>
    </citation>
    <scope>NUCLEOTIDE SEQUENCE [LARGE SCALE GENOMIC DNA]</scope>
    <source>
        <strain evidence="2 3">BT290</strain>
    </source>
</reference>
<name>A0ABS0HQQ3_9HYPH</name>
<dbReference type="Gene3D" id="3.40.50.2300">
    <property type="match status" value="1"/>
</dbReference>
<dbReference type="SUPFAM" id="SSF52172">
    <property type="entry name" value="CheY-like"/>
    <property type="match status" value="1"/>
</dbReference>
<dbReference type="CDD" id="cd06170">
    <property type="entry name" value="LuxR_C_like"/>
    <property type="match status" value="1"/>
</dbReference>
<dbReference type="Proteomes" id="UP000611708">
    <property type="component" value="Unassembled WGS sequence"/>
</dbReference>
<proteinExistence type="predicted"/>
<dbReference type="PROSITE" id="PS00622">
    <property type="entry name" value="HTH_LUXR_1"/>
    <property type="match status" value="1"/>
</dbReference>
<evidence type="ECO:0000259" key="1">
    <source>
        <dbReference type="PROSITE" id="PS50043"/>
    </source>
</evidence>
<protein>
    <submittedName>
        <fullName evidence="2">Response regulator transcription factor</fullName>
    </submittedName>
</protein>
<organism evidence="2 3">
    <name type="scientific">Microvirga terrestris</name>
    <dbReference type="NCBI Taxonomy" id="2791024"/>
    <lineage>
        <taxon>Bacteria</taxon>
        <taxon>Pseudomonadati</taxon>
        <taxon>Pseudomonadota</taxon>
        <taxon>Alphaproteobacteria</taxon>
        <taxon>Hyphomicrobiales</taxon>
        <taxon>Methylobacteriaceae</taxon>
        <taxon>Microvirga</taxon>
    </lineage>
</organism>
<dbReference type="InterPro" id="IPR051015">
    <property type="entry name" value="EvgA-like"/>
</dbReference>
<accession>A0ABS0HQQ3</accession>
<dbReference type="EMBL" id="JADQDN010000003">
    <property type="protein sequence ID" value="MBF9195803.1"/>
    <property type="molecule type" value="Genomic_DNA"/>
</dbReference>
<evidence type="ECO:0000313" key="2">
    <source>
        <dbReference type="EMBL" id="MBF9195803.1"/>
    </source>
</evidence>
<dbReference type="InterPro" id="IPR016032">
    <property type="entry name" value="Sig_transdc_resp-reg_C-effctor"/>
</dbReference>